<name>A0A926ITJ4_AERHY</name>
<evidence type="ECO:0000259" key="3">
    <source>
        <dbReference type="Pfam" id="PF08364"/>
    </source>
</evidence>
<evidence type="ECO:0000313" key="4">
    <source>
        <dbReference type="EMBL" id="MBC8673985.1"/>
    </source>
</evidence>
<organism evidence="4">
    <name type="scientific">Aeromonas hydrophila</name>
    <dbReference type="NCBI Taxonomy" id="644"/>
    <lineage>
        <taxon>Bacteria</taxon>
        <taxon>Pseudomonadati</taxon>
        <taxon>Pseudomonadota</taxon>
        <taxon>Gammaproteobacteria</taxon>
        <taxon>Aeromonadales</taxon>
        <taxon>Aeromonadaceae</taxon>
        <taxon>Aeromonas</taxon>
    </lineage>
</organism>
<evidence type="ECO:0000259" key="2">
    <source>
        <dbReference type="Pfam" id="PF04760"/>
    </source>
</evidence>
<dbReference type="AlphaFoldDB" id="A0A926ITJ4"/>
<feature type="domain" description="Initiation factor 2 associated" evidence="3">
    <location>
        <begin position="62"/>
        <end position="100"/>
    </location>
</feature>
<feature type="compositionally biased region" description="Basic and acidic residues" evidence="1">
    <location>
        <begin position="83"/>
        <end position="93"/>
    </location>
</feature>
<reference evidence="4" key="1">
    <citation type="submission" date="2020-07" db="EMBL/GenBank/DDBJ databases">
        <title>Carbapenem Resistant Aeromonas hydrophila Carrying blacphA7 Isolated from Two Solid Organ Transplant Patients.</title>
        <authorList>
            <person name="Hilt E."/>
            <person name="Fitzwater S.P."/>
            <person name="Ward K."/>
            <person name="De St Maurice A."/>
            <person name="Chandrasekaran S."/>
            <person name="Garner O.B."/>
            <person name="Yang S."/>
        </authorList>
    </citation>
    <scope>NUCLEOTIDE SEQUENCE</scope>
    <source>
        <strain evidence="4">B-1</strain>
    </source>
</reference>
<dbReference type="Pfam" id="PF04760">
    <property type="entry name" value="IF2_N"/>
    <property type="match status" value="1"/>
</dbReference>
<evidence type="ECO:0000256" key="1">
    <source>
        <dbReference type="SAM" id="MobiDB-lite"/>
    </source>
</evidence>
<feature type="region of interest" description="Disordered" evidence="1">
    <location>
        <begin position="69"/>
        <end position="174"/>
    </location>
</feature>
<dbReference type="Pfam" id="PF08364">
    <property type="entry name" value="IF2_assoc"/>
    <property type="match status" value="1"/>
</dbReference>
<protein>
    <submittedName>
        <fullName evidence="4">Translation initiation factor IF-2 associated domain-containing protein</fullName>
    </submittedName>
</protein>
<dbReference type="Gene3D" id="3.30.56.50">
    <property type="entry name" value="Putative DNA-binding domain, N-terminal subdomain of bacterial translation initiation factor IF2"/>
    <property type="match status" value="1"/>
</dbReference>
<feature type="compositionally biased region" description="Basic and acidic residues" evidence="1">
    <location>
        <begin position="101"/>
        <end position="159"/>
    </location>
</feature>
<comment type="caution">
    <text evidence="4">The sequence shown here is derived from an EMBL/GenBank/DDBJ whole genome shotgun (WGS) entry which is preliminary data.</text>
</comment>
<dbReference type="InterPro" id="IPR009061">
    <property type="entry name" value="DNA-bd_dom_put_sf"/>
</dbReference>
<dbReference type="SUPFAM" id="SSF46955">
    <property type="entry name" value="Putative DNA-binding domain"/>
    <property type="match status" value="1"/>
</dbReference>
<gene>
    <name evidence="4" type="ORF">H2136_09105</name>
</gene>
<accession>A0A926ITJ4</accession>
<dbReference type="InterPro" id="IPR006847">
    <property type="entry name" value="IF2_N"/>
</dbReference>
<feature type="compositionally biased region" description="Polar residues" evidence="1">
    <location>
        <begin position="163"/>
        <end position="174"/>
    </location>
</feature>
<keyword evidence="4" id="KW-0648">Protein biosynthesis</keyword>
<dbReference type="EMBL" id="JACLAN010000003">
    <property type="protein sequence ID" value="MBC8673985.1"/>
    <property type="molecule type" value="Genomic_DNA"/>
</dbReference>
<sequence length="174" mass="19462">MAEVSVKQLATDIDTPVDRLLQQFVDAGISKSKADDMVSESEKQTLLAHLKKQHGGDEVAAPARMTLQRKTKSTISVQGTGGKNKEVQVEVRKSRTYVRRSALEDEQRQAEAEETARLEAEEKARREAEEKARLDAEEKARREAEQARREAEEKARIEAQQKGSTGSTARQSSR</sequence>
<feature type="domain" description="Translation initiation factor IF-2 N-terminal" evidence="2">
    <location>
        <begin position="1"/>
        <end position="51"/>
    </location>
</feature>
<dbReference type="InterPro" id="IPR013575">
    <property type="entry name" value="IF2_assoc_dom_bac"/>
</dbReference>
<proteinExistence type="predicted"/>
<dbReference type="GO" id="GO:0003743">
    <property type="term" value="F:translation initiation factor activity"/>
    <property type="evidence" value="ECO:0007669"/>
    <property type="project" value="UniProtKB-KW"/>
</dbReference>
<keyword evidence="4" id="KW-0396">Initiation factor</keyword>